<dbReference type="Pfam" id="PF01596">
    <property type="entry name" value="Methyltransf_3"/>
    <property type="match status" value="1"/>
</dbReference>
<evidence type="ECO:0000313" key="8">
    <source>
        <dbReference type="Proteomes" id="UP000190312"/>
    </source>
</evidence>
<dbReference type="GO" id="GO:0032259">
    <property type="term" value="P:methylation"/>
    <property type="evidence" value="ECO:0007669"/>
    <property type="project" value="UniProtKB-KW"/>
</dbReference>
<dbReference type="PANTHER" id="PTHR43836">
    <property type="entry name" value="CATECHOL O-METHYLTRANSFERASE 1-RELATED"/>
    <property type="match status" value="1"/>
</dbReference>
<accession>A0A1S9DQ58</accession>
<evidence type="ECO:0000256" key="2">
    <source>
        <dbReference type="ARBA" id="ARBA00022603"/>
    </source>
</evidence>
<evidence type="ECO:0000256" key="1">
    <source>
        <dbReference type="ARBA" id="ARBA00012880"/>
    </source>
</evidence>
<comment type="similarity">
    <text evidence="6">Belongs to the class I-like SAM-binding methyltransferase superfamily. Cation-dependent O-methyltransferase family.</text>
</comment>
<protein>
    <recommendedName>
        <fullName evidence="1">catechol O-methyltransferase</fullName>
        <ecNumber evidence="1">2.1.1.6</ecNumber>
    </recommendedName>
</protein>
<dbReference type="Proteomes" id="UP000190312">
    <property type="component" value="Unassembled WGS sequence"/>
</dbReference>
<dbReference type="EC" id="2.1.1.6" evidence="1"/>
<name>A0A1S9DQ58_ASPOZ</name>
<reference evidence="7 8" key="1">
    <citation type="submission" date="2016-10" db="EMBL/GenBank/DDBJ databases">
        <title>Genome sequencing of Aspergillus oryzae BCC7051.</title>
        <authorList>
            <person name="Thammarongtham C."/>
            <person name="Vorapreeda T."/>
            <person name="Nookaew I."/>
            <person name="Srisuk T."/>
            <person name="Land M."/>
            <person name="Jeennor S."/>
            <person name="Laoteng K."/>
        </authorList>
    </citation>
    <scope>NUCLEOTIDE SEQUENCE [LARGE SCALE GENOMIC DNA]</scope>
    <source>
        <strain evidence="7 8">BCC7051</strain>
    </source>
</reference>
<dbReference type="AlphaFoldDB" id="A0A1S9DQ58"/>
<keyword evidence="2 7" id="KW-0489">Methyltransferase</keyword>
<keyword evidence="4" id="KW-0949">S-adenosyl-L-methionine</keyword>
<proteinExistence type="inferred from homology"/>
<dbReference type="GO" id="GO:0006584">
    <property type="term" value="P:catecholamine metabolic process"/>
    <property type="evidence" value="ECO:0007669"/>
    <property type="project" value="UniProtKB-KW"/>
</dbReference>
<sequence length="281" mass="30550">MSPSIDSPAEYYKPEEDVFCNDGREDQLLTFITNHPQLPQIRNSPEAVLAAIDEFGRTRDFLMNVGPHKGKLITDIIATDQPTTILEIGGYIGYSAIMFGHALRKASTATGRHPRFLSLEMNPKFAAVSKALVSIAGLDDIVEIRVGPCRASLHSLAKGGKHSGSSEQQQPWDMLFLDHSKISYLNDLKLCEELGLVAPGSTVIADDMKRPGNPWYSEYVRASPGKKAEDCLPFKGCLSDGGISLGNPGLVYETMLVEGLEPTGLMDAVEVSKCVGLVEVR</sequence>
<comment type="caution">
    <text evidence="7">The sequence shown here is derived from an EMBL/GenBank/DDBJ whole genome shotgun (WGS) entry which is preliminary data.</text>
</comment>
<gene>
    <name evidence="7" type="ORF">OAory_01076720</name>
</gene>
<evidence type="ECO:0000256" key="3">
    <source>
        <dbReference type="ARBA" id="ARBA00022679"/>
    </source>
</evidence>
<dbReference type="OrthoDB" id="186626at2759"/>
<organism evidence="7 8">
    <name type="scientific">Aspergillus oryzae</name>
    <name type="common">Yellow koji mold</name>
    <dbReference type="NCBI Taxonomy" id="5062"/>
    <lineage>
        <taxon>Eukaryota</taxon>
        <taxon>Fungi</taxon>
        <taxon>Dikarya</taxon>
        <taxon>Ascomycota</taxon>
        <taxon>Pezizomycotina</taxon>
        <taxon>Eurotiomycetes</taxon>
        <taxon>Eurotiomycetidae</taxon>
        <taxon>Eurotiales</taxon>
        <taxon>Aspergillaceae</taxon>
        <taxon>Aspergillus</taxon>
        <taxon>Aspergillus subgen. Circumdati</taxon>
    </lineage>
</organism>
<dbReference type="PROSITE" id="PS51682">
    <property type="entry name" value="SAM_OMT_I"/>
    <property type="match status" value="1"/>
</dbReference>
<evidence type="ECO:0000256" key="6">
    <source>
        <dbReference type="ARBA" id="ARBA00023453"/>
    </source>
</evidence>
<dbReference type="VEuPathDB" id="FungiDB:AO090012000459"/>
<dbReference type="SUPFAM" id="SSF53335">
    <property type="entry name" value="S-adenosyl-L-methionine-dependent methyltransferases"/>
    <property type="match status" value="1"/>
</dbReference>
<dbReference type="InterPro" id="IPR002935">
    <property type="entry name" value="SAM_O-MeTrfase"/>
</dbReference>
<keyword evidence="3 7" id="KW-0808">Transferase</keyword>
<keyword evidence="5" id="KW-0128">Catecholamine metabolism</keyword>
<dbReference type="PANTHER" id="PTHR43836:SF6">
    <property type="entry name" value="PUTATIVE (AFU_ORTHOLOGUE AFUA_2G00150)-RELATED"/>
    <property type="match status" value="1"/>
</dbReference>
<dbReference type="Gene3D" id="3.40.50.150">
    <property type="entry name" value="Vaccinia Virus protein VP39"/>
    <property type="match status" value="1"/>
</dbReference>
<evidence type="ECO:0000313" key="7">
    <source>
        <dbReference type="EMBL" id="OOO11202.1"/>
    </source>
</evidence>
<dbReference type="InterPro" id="IPR029063">
    <property type="entry name" value="SAM-dependent_MTases_sf"/>
</dbReference>
<dbReference type="GO" id="GO:0008171">
    <property type="term" value="F:O-methyltransferase activity"/>
    <property type="evidence" value="ECO:0007669"/>
    <property type="project" value="InterPro"/>
</dbReference>
<evidence type="ECO:0000256" key="4">
    <source>
        <dbReference type="ARBA" id="ARBA00022691"/>
    </source>
</evidence>
<dbReference type="EMBL" id="MKZY01000003">
    <property type="protein sequence ID" value="OOO11202.1"/>
    <property type="molecule type" value="Genomic_DNA"/>
</dbReference>
<evidence type="ECO:0000256" key="5">
    <source>
        <dbReference type="ARBA" id="ARBA00022939"/>
    </source>
</evidence>
<dbReference type="eggNOG" id="KOG1663">
    <property type="taxonomic scope" value="Eukaryota"/>
</dbReference>